<name>A0A419I0G9_9PSEU</name>
<dbReference type="Proteomes" id="UP000285112">
    <property type="component" value="Unassembled WGS sequence"/>
</dbReference>
<comment type="caution">
    <text evidence="1">The sequence shown here is derived from an EMBL/GenBank/DDBJ whole genome shotgun (WGS) entry which is preliminary data.</text>
</comment>
<reference evidence="1 2" key="1">
    <citation type="submission" date="2018-09" db="EMBL/GenBank/DDBJ databases">
        <title>YIM PH 21725 draft genome.</title>
        <authorList>
            <person name="Miao C."/>
        </authorList>
    </citation>
    <scope>NUCLEOTIDE SEQUENCE [LARGE SCALE GENOMIC DNA]</scope>
    <source>
        <strain evidence="2">YIM PH21725</strain>
    </source>
</reference>
<dbReference type="SUPFAM" id="SSF50969">
    <property type="entry name" value="YVTN repeat-like/Quinoprotein amine dehydrogenase"/>
    <property type="match status" value="1"/>
</dbReference>
<evidence type="ECO:0000313" key="1">
    <source>
        <dbReference type="EMBL" id="RJQ83056.1"/>
    </source>
</evidence>
<dbReference type="AlphaFoldDB" id="A0A419I0G9"/>
<sequence length="236" mass="25082">MQTGHAGFDRFFSGPGAFVTGGTILAAWSPDGGALAFLEGAAEQRTGRLVDLATGEQRPLLADVGALREAIREATGQTPPGRGLPFEHLAFVGPRTVATAVGAVQVLIDVASGAVTKAPAENPIDVYQGYADSVRRTPQEFRRSLVLSDPVKSRELLSPDGNRFLSTEGGNLVLRSAVDNRRVQLTTDGTPEHEYRFDLVEPFLAMIGMAFPVCNWSPDGASSDWSSPSSPIQCAQ</sequence>
<accession>A0A419I0G9</accession>
<protein>
    <recommendedName>
        <fullName evidence="3">Dipeptidylpeptidase IV N-terminal domain-containing protein</fullName>
    </recommendedName>
</protein>
<dbReference type="Gene3D" id="2.140.10.30">
    <property type="entry name" value="Dipeptidylpeptidase IV, N-terminal domain"/>
    <property type="match status" value="1"/>
</dbReference>
<dbReference type="EMBL" id="QZFV01000098">
    <property type="protein sequence ID" value="RJQ83056.1"/>
    <property type="molecule type" value="Genomic_DNA"/>
</dbReference>
<proteinExistence type="predicted"/>
<dbReference type="InterPro" id="IPR011044">
    <property type="entry name" value="Quino_amine_DH_bsu"/>
</dbReference>
<keyword evidence="2" id="KW-1185">Reference proteome</keyword>
<evidence type="ECO:0000313" key="2">
    <source>
        <dbReference type="Proteomes" id="UP000285112"/>
    </source>
</evidence>
<evidence type="ECO:0008006" key="3">
    <source>
        <dbReference type="Google" id="ProtNLM"/>
    </source>
</evidence>
<organism evidence="1 2">
    <name type="scientific">Amycolatopsis panacis</name>
    <dbReference type="NCBI Taxonomy" id="2340917"/>
    <lineage>
        <taxon>Bacteria</taxon>
        <taxon>Bacillati</taxon>
        <taxon>Actinomycetota</taxon>
        <taxon>Actinomycetes</taxon>
        <taxon>Pseudonocardiales</taxon>
        <taxon>Pseudonocardiaceae</taxon>
        <taxon>Amycolatopsis</taxon>
    </lineage>
</organism>
<dbReference type="OrthoDB" id="9812921at2"/>
<dbReference type="RefSeq" id="WP_120024981.1">
    <property type="nucleotide sequence ID" value="NZ_QZFV01000098.1"/>
</dbReference>
<gene>
    <name evidence="1" type="ORF">D5S19_20490</name>
</gene>